<name>A0A0W8FS68_9ZZZZ</name>
<evidence type="ECO:0000313" key="2">
    <source>
        <dbReference type="EMBL" id="KUG23633.1"/>
    </source>
</evidence>
<proteinExistence type="predicted"/>
<accession>A0A0W8FS68</accession>
<organism evidence="2">
    <name type="scientific">hydrocarbon metagenome</name>
    <dbReference type="NCBI Taxonomy" id="938273"/>
    <lineage>
        <taxon>unclassified sequences</taxon>
        <taxon>metagenomes</taxon>
        <taxon>ecological metagenomes</taxon>
    </lineage>
</organism>
<gene>
    <name evidence="2" type="ORF">ASZ90_006569</name>
</gene>
<dbReference type="AlphaFoldDB" id="A0A0W8FS68"/>
<dbReference type="GO" id="GO:0015035">
    <property type="term" value="F:protein-disulfide reductase activity"/>
    <property type="evidence" value="ECO:0007669"/>
    <property type="project" value="TreeGrafter"/>
</dbReference>
<dbReference type="GO" id="GO:0005829">
    <property type="term" value="C:cytosol"/>
    <property type="evidence" value="ECO:0007669"/>
    <property type="project" value="TreeGrafter"/>
</dbReference>
<dbReference type="PANTHER" id="PTHR45663:SF11">
    <property type="entry name" value="GEO12009P1"/>
    <property type="match status" value="1"/>
</dbReference>
<dbReference type="SUPFAM" id="SSF52833">
    <property type="entry name" value="Thioredoxin-like"/>
    <property type="match status" value="1"/>
</dbReference>
<dbReference type="PANTHER" id="PTHR45663">
    <property type="entry name" value="GEO12009P1"/>
    <property type="match status" value="1"/>
</dbReference>
<comment type="caution">
    <text evidence="2">The sequence shown here is derived from an EMBL/GenBank/DDBJ whole genome shotgun (WGS) entry which is preliminary data.</text>
</comment>
<reference evidence="2" key="1">
    <citation type="journal article" date="2015" name="Proc. Natl. Acad. Sci. U.S.A.">
        <title>Networks of energetic and metabolic interactions define dynamics in microbial communities.</title>
        <authorList>
            <person name="Embree M."/>
            <person name="Liu J.K."/>
            <person name="Al-Bassam M.M."/>
            <person name="Zengler K."/>
        </authorList>
    </citation>
    <scope>NUCLEOTIDE SEQUENCE</scope>
</reference>
<dbReference type="GO" id="GO:0045454">
    <property type="term" value="P:cell redox homeostasis"/>
    <property type="evidence" value="ECO:0007669"/>
    <property type="project" value="TreeGrafter"/>
</dbReference>
<evidence type="ECO:0000259" key="1">
    <source>
        <dbReference type="PROSITE" id="PS51352"/>
    </source>
</evidence>
<dbReference type="InterPro" id="IPR036249">
    <property type="entry name" value="Thioredoxin-like_sf"/>
</dbReference>
<dbReference type="Pfam" id="PF00085">
    <property type="entry name" value="Thioredoxin"/>
    <property type="match status" value="1"/>
</dbReference>
<dbReference type="EMBL" id="LNQE01000894">
    <property type="protein sequence ID" value="KUG23633.1"/>
    <property type="molecule type" value="Genomic_DNA"/>
</dbReference>
<feature type="domain" description="Thioredoxin" evidence="1">
    <location>
        <begin position="30"/>
        <end position="143"/>
    </location>
</feature>
<dbReference type="CDD" id="cd02947">
    <property type="entry name" value="TRX_family"/>
    <property type="match status" value="1"/>
</dbReference>
<protein>
    <submittedName>
        <fullName evidence="2">Thioredoxin</fullName>
    </submittedName>
</protein>
<sequence>MKLRLKLIGYFAFLAVFAFASLYHNQSLAQDKSTKAKAIKENTKTAAKSDTVLATFIEIGAARCIPCKAMQPIMKEIASEYKGQVRVVFYDVWTPQGKIDGMRYNIRVIPTQVFLDKNGKEYFRHEGYFPKEELIKVLKMQGVK</sequence>
<dbReference type="Gene3D" id="3.40.30.10">
    <property type="entry name" value="Glutaredoxin"/>
    <property type="match status" value="1"/>
</dbReference>
<dbReference type="PROSITE" id="PS51352">
    <property type="entry name" value="THIOREDOXIN_2"/>
    <property type="match status" value="1"/>
</dbReference>
<dbReference type="InterPro" id="IPR013766">
    <property type="entry name" value="Thioredoxin_domain"/>
</dbReference>